<protein>
    <submittedName>
        <fullName evidence="1">NAD-P-binding protein</fullName>
    </submittedName>
</protein>
<evidence type="ECO:0000313" key="2">
    <source>
        <dbReference type="Proteomes" id="UP000814033"/>
    </source>
</evidence>
<gene>
    <name evidence="1" type="ORF">FA95DRAFT_1595566</name>
</gene>
<keyword evidence="2" id="KW-1185">Reference proteome</keyword>
<dbReference type="Proteomes" id="UP000814033">
    <property type="component" value="Unassembled WGS sequence"/>
</dbReference>
<proteinExistence type="predicted"/>
<reference evidence="1" key="1">
    <citation type="submission" date="2021-02" db="EMBL/GenBank/DDBJ databases">
        <authorList>
            <consortium name="DOE Joint Genome Institute"/>
            <person name="Ahrendt S."/>
            <person name="Looney B.P."/>
            <person name="Miyauchi S."/>
            <person name="Morin E."/>
            <person name="Drula E."/>
            <person name="Courty P.E."/>
            <person name="Chicoki N."/>
            <person name="Fauchery L."/>
            <person name="Kohler A."/>
            <person name="Kuo A."/>
            <person name="Labutti K."/>
            <person name="Pangilinan J."/>
            <person name="Lipzen A."/>
            <person name="Riley R."/>
            <person name="Andreopoulos W."/>
            <person name="He G."/>
            <person name="Johnson J."/>
            <person name="Barry K.W."/>
            <person name="Grigoriev I.V."/>
            <person name="Nagy L."/>
            <person name="Hibbett D."/>
            <person name="Henrissat B."/>
            <person name="Matheny P.B."/>
            <person name="Labbe J."/>
            <person name="Martin F."/>
        </authorList>
    </citation>
    <scope>NUCLEOTIDE SEQUENCE</scope>
    <source>
        <strain evidence="1">FP105234-sp</strain>
    </source>
</reference>
<name>A0ACB8RUA4_9AGAM</name>
<accession>A0ACB8RUA4</accession>
<evidence type="ECO:0000313" key="1">
    <source>
        <dbReference type="EMBL" id="KAI0047713.1"/>
    </source>
</evidence>
<sequence length="514" mass="56052">MGLLVAGAALLAAALLFYVYVRVNDAKIMDLPPDVASAFSAKRITPEEAREVAGRIQTSPHSVDTVLPPRTGRRYIVLGGSGFLGGWIVRHLVERGEDPRRIRVLDIRAPTRPDLTTGRAKDVDFRLVDVSDKEAVRAAFKAPWPAGEDAEITVFHTVANIRFYERHPRLLPLSDKVNVQGTQNVVDAAREIGVSVLVYTSSGSISVRRTRFWLWPWQAQPEFFVQVFKDDAQIPQRHEDAFSNYAVSKAKGEKIVRGVDNTPSGGGVLRTGCVRPGNGIYGPGGDILAGAYLVRQTNPTWIGNILHNFIYVENASLAHLLYERRLLDTLQGSSNPDIGGQAFAVCDAGAPVTYGDVYTTLSTLTDGLATFPRMSATGMLLLSHIFELQHLARMLPLLSASRFLRALGRRVPALNGDLVNLQPSMFALTMVHLVWDDSRARAPPEKGGLGYVPQWTTLEGLCKLVDEHKKAGGRGEERSLGGGVSFGFKSTEAGRGVKRVINGLTPDAVSLKLN</sequence>
<reference evidence="1" key="2">
    <citation type="journal article" date="2022" name="New Phytol.">
        <title>Evolutionary transition to the ectomycorrhizal habit in the genomes of a hyperdiverse lineage of mushroom-forming fungi.</title>
        <authorList>
            <person name="Looney B."/>
            <person name="Miyauchi S."/>
            <person name="Morin E."/>
            <person name="Drula E."/>
            <person name="Courty P.E."/>
            <person name="Kohler A."/>
            <person name="Kuo A."/>
            <person name="LaButti K."/>
            <person name="Pangilinan J."/>
            <person name="Lipzen A."/>
            <person name="Riley R."/>
            <person name="Andreopoulos W."/>
            <person name="He G."/>
            <person name="Johnson J."/>
            <person name="Nolan M."/>
            <person name="Tritt A."/>
            <person name="Barry K.W."/>
            <person name="Grigoriev I.V."/>
            <person name="Nagy L.G."/>
            <person name="Hibbett D."/>
            <person name="Henrissat B."/>
            <person name="Matheny P.B."/>
            <person name="Labbe J."/>
            <person name="Martin F.M."/>
        </authorList>
    </citation>
    <scope>NUCLEOTIDE SEQUENCE</scope>
    <source>
        <strain evidence="1">FP105234-sp</strain>
    </source>
</reference>
<comment type="caution">
    <text evidence="1">The sequence shown here is derived from an EMBL/GenBank/DDBJ whole genome shotgun (WGS) entry which is preliminary data.</text>
</comment>
<organism evidence="1 2">
    <name type="scientific">Auriscalpium vulgare</name>
    <dbReference type="NCBI Taxonomy" id="40419"/>
    <lineage>
        <taxon>Eukaryota</taxon>
        <taxon>Fungi</taxon>
        <taxon>Dikarya</taxon>
        <taxon>Basidiomycota</taxon>
        <taxon>Agaricomycotina</taxon>
        <taxon>Agaricomycetes</taxon>
        <taxon>Russulales</taxon>
        <taxon>Auriscalpiaceae</taxon>
        <taxon>Auriscalpium</taxon>
    </lineage>
</organism>
<dbReference type="EMBL" id="MU275899">
    <property type="protein sequence ID" value="KAI0047713.1"/>
    <property type="molecule type" value="Genomic_DNA"/>
</dbReference>